<sequence length="64" mass="7459">DFPFILRAAFDQLVSEFLSSRKPKQQRKAIITQEDYDLIISILKNPKDVSNGTAKHHFWAKNNK</sequence>
<proteinExistence type="predicted"/>
<dbReference type="Proteomes" id="UP000789920">
    <property type="component" value="Unassembled WGS sequence"/>
</dbReference>
<comment type="caution">
    <text evidence="1">The sequence shown here is derived from an EMBL/GenBank/DDBJ whole genome shotgun (WGS) entry which is preliminary data.</text>
</comment>
<accession>A0ACA9KEZ4</accession>
<gene>
    <name evidence="1" type="ORF">RPERSI_LOCUS512</name>
</gene>
<organism evidence="1 2">
    <name type="scientific">Racocetra persica</name>
    <dbReference type="NCBI Taxonomy" id="160502"/>
    <lineage>
        <taxon>Eukaryota</taxon>
        <taxon>Fungi</taxon>
        <taxon>Fungi incertae sedis</taxon>
        <taxon>Mucoromycota</taxon>
        <taxon>Glomeromycotina</taxon>
        <taxon>Glomeromycetes</taxon>
        <taxon>Diversisporales</taxon>
        <taxon>Gigasporaceae</taxon>
        <taxon>Racocetra</taxon>
    </lineage>
</organism>
<protein>
    <submittedName>
        <fullName evidence="1">34604_t:CDS:1</fullName>
    </submittedName>
</protein>
<evidence type="ECO:0000313" key="1">
    <source>
        <dbReference type="EMBL" id="CAG8469475.1"/>
    </source>
</evidence>
<feature type="non-terminal residue" evidence="1">
    <location>
        <position position="1"/>
    </location>
</feature>
<name>A0ACA9KEZ4_9GLOM</name>
<reference evidence="1" key="1">
    <citation type="submission" date="2021-06" db="EMBL/GenBank/DDBJ databases">
        <authorList>
            <person name="Kallberg Y."/>
            <person name="Tangrot J."/>
            <person name="Rosling A."/>
        </authorList>
    </citation>
    <scope>NUCLEOTIDE SEQUENCE</scope>
    <source>
        <strain evidence="1">MA461A</strain>
    </source>
</reference>
<evidence type="ECO:0000313" key="2">
    <source>
        <dbReference type="Proteomes" id="UP000789920"/>
    </source>
</evidence>
<dbReference type="EMBL" id="CAJVQC010000399">
    <property type="protein sequence ID" value="CAG8469475.1"/>
    <property type="molecule type" value="Genomic_DNA"/>
</dbReference>
<keyword evidence="2" id="KW-1185">Reference proteome</keyword>